<organism evidence="10">
    <name type="scientific">Aphanomyces astaci</name>
    <name type="common">Crayfish plague agent</name>
    <dbReference type="NCBI Taxonomy" id="112090"/>
    <lineage>
        <taxon>Eukaryota</taxon>
        <taxon>Sar</taxon>
        <taxon>Stramenopiles</taxon>
        <taxon>Oomycota</taxon>
        <taxon>Saprolegniomycetes</taxon>
        <taxon>Saprolegniales</taxon>
        <taxon>Verrucalvaceae</taxon>
        <taxon>Aphanomyces</taxon>
    </lineage>
</organism>
<dbReference type="Pfam" id="PF22099">
    <property type="entry name" value="MRS2-like"/>
    <property type="match status" value="2"/>
</dbReference>
<keyword evidence="3 9" id="KW-0812">Transmembrane</keyword>
<dbReference type="GeneID" id="20804128"/>
<evidence type="ECO:0000256" key="9">
    <source>
        <dbReference type="SAM" id="Phobius"/>
    </source>
</evidence>
<keyword evidence="5" id="KW-0809">Transit peptide</keyword>
<sequence>MASAMNGSLREHLLGPEIVVVDGTVPAAVGGIKAVVHTGGRDMAWQFDMHGQCFRRHVSREDVFREIQDAASSSSGGDVSIPGVHMRDIRQLDSAYSISDRPTILVRHQAILVNIDPIRAVILRHRCIVFPGMPLDVATHLQATFVANMAESPDAPFEFTALESVLSTVATWYANQVTYMQPEAMLVLQSIASVERPRDEFERLRLVQRRFHELQAQVQGIHSLLAALLDDDDDLHRLYLTKLHGNQNVDSYISSTFDPDEAASLVEVYVQKTFSTLCTIQLQLTKADNTESSLDLKWTSKRNQLLLVDIPLKLVYLALWVASFWTAAMAMNVASPFSTLDDGGMFFWSFFGGLAGLCVVFVLVAVVHLRRQGIRLTFAAPVEVPSVAAAIAAASTMSTLSSSSAAATDDDDDDGRRPALHFDTTGNYTTTFVTRSAIFNMVQCAAADVQGYADPTQSDEYYHTPVDIPPMHMRDIRTLETALSVSNEPMITVRQQVILINCDPIRAVIFRDSCLVFISRGLVTSTTLVQRLQASFHQHLGDDAHACVGFEFSALEAIVATKCQLLADEQYKLAVLGRDQLNLMASDEGNMSVLDNLRMIKNATSDLESQVNGVRRMLIDMLDDDEELHMLHLTKLYEEPSVALDLFGFDTEEVESLLESYLQNNYGTGAAVELMLHTIQNTEAIVMLKLDAKRNYLIIVDLLMTLVTTLVAVSNFFVNAFTMNVVSWLKDLDWVYWTWIAVAAAFPIASYFTSIWYIRKAAGVNIALSAHKHD</sequence>
<dbReference type="PANTHER" id="PTHR13890">
    <property type="entry name" value="RNA SPLICING PROTEIN MRS2, MITOCHONDRIAL"/>
    <property type="match status" value="1"/>
</dbReference>
<keyword evidence="2" id="KW-0813">Transport</keyword>
<dbReference type="Gene3D" id="1.20.58.340">
    <property type="entry name" value="Magnesium transport protein CorA, transmembrane region"/>
    <property type="match status" value="2"/>
</dbReference>
<dbReference type="CDD" id="cd12823">
    <property type="entry name" value="Mrs2_Mfm1p-like"/>
    <property type="match status" value="1"/>
</dbReference>
<reference evidence="10" key="1">
    <citation type="submission" date="2013-12" db="EMBL/GenBank/DDBJ databases">
        <title>The Genome Sequence of Aphanomyces astaci APO3.</title>
        <authorList>
            <consortium name="The Broad Institute Genomics Platform"/>
            <person name="Russ C."/>
            <person name="Tyler B."/>
            <person name="van West P."/>
            <person name="Dieguez-Uribeondo J."/>
            <person name="Young S.K."/>
            <person name="Zeng Q."/>
            <person name="Gargeya S."/>
            <person name="Fitzgerald M."/>
            <person name="Abouelleil A."/>
            <person name="Alvarado L."/>
            <person name="Chapman S.B."/>
            <person name="Gainer-Dewar J."/>
            <person name="Goldberg J."/>
            <person name="Griggs A."/>
            <person name="Gujja S."/>
            <person name="Hansen M."/>
            <person name="Howarth C."/>
            <person name="Imamovic A."/>
            <person name="Ireland A."/>
            <person name="Larimer J."/>
            <person name="McCowan C."/>
            <person name="Murphy C."/>
            <person name="Pearson M."/>
            <person name="Poon T.W."/>
            <person name="Priest M."/>
            <person name="Roberts A."/>
            <person name="Saif S."/>
            <person name="Shea T."/>
            <person name="Sykes S."/>
            <person name="Wortman J."/>
            <person name="Nusbaum C."/>
            <person name="Birren B."/>
        </authorList>
    </citation>
    <scope>NUCLEOTIDE SEQUENCE [LARGE SCALE GENOMIC DNA]</scope>
    <source>
        <strain evidence="10">APO3</strain>
    </source>
</reference>
<accession>W4H6E8</accession>
<evidence type="ECO:0000256" key="3">
    <source>
        <dbReference type="ARBA" id="ARBA00022692"/>
    </source>
</evidence>
<feature type="transmembrane region" description="Helical" evidence="9">
    <location>
        <begin position="314"/>
        <end position="334"/>
    </location>
</feature>
<keyword evidence="4" id="KW-0460">Magnesium</keyword>
<keyword evidence="8 9" id="KW-0472">Membrane</keyword>
<feature type="transmembrane region" description="Helical" evidence="9">
    <location>
        <begin position="346"/>
        <end position="367"/>
    </location>
</feature>
<evidence type="ECO:0000256" key="6">
    <source>
        <dbReference type="ARBA" id="ARBA00022989"/>
    </source>
</evidence>
<evidence type="ECO:0008006" key="11">
    <source>
        <dbReference type="Google" id="ProtNLM"/>
    </source>
</evidence>
<dbReference type="GO" id="GO:0015095">
    <property type="term" value="F:magnesium ion transmembrane transporter activity"/>
    <property type="evidence" value="ECO:0007669"/>
    <property type="project" value="TreeGrafter"/>
</dbReference>
<keyword evidence="7" id="KW-0406">Ion transport</keyword>
<keyword evidence="6 9" id="KW-1133">Transmembrane helix</keyword>
<protein>
    <recommendedName>
        <fullName evidence="11">Magnesium transporter</fullName>
    </recommendedName>
</protein>
<dbReference type="PANTHER" id="PTHR13890:SF0">
    <property type="entry name" value="MAGNESIUM TRANSPORTER MRS2 HOMOLOG, MITOCHONDRIAL"/>
    <property type="match status" value="1"/>
</dbReference>
<dbReference type="InterPro" id="IPR039204">
    <property type="entry name" value="MRS2-like"/>
</dbReference>
<feature type="transmembrane region" description="Helical" evidence="9">
    <location>
        <begin position="696"/>
        <end position="717"/>
    </location>
</feature>
<evidence type="ECO:0000256" key="2">
    <source>
        <dbReference type="ARBA" id="ARBA00022448"/>
    </source>
</evidence>
<evidence type="ECO:0000313" key="10">
    <source>
        <dbReference type="EMBL" id="ETV87146.1"/>
    </source>
</evidence>
<dbReference type="AlphaFoldDB" id="W4H6E8"/>
<evidence type="ECO:0000256" key="4">
    <source>
        <dbReference type="ARBA" id="ARBA00022842"/>
    </source>
</evidence>
<dbReference type="GO" id="GO:0016020">
    <property type="term" value="C:membrane"/>
    <property type="evidence" value="ECO:0007669"/>
    <property type="project" value="UniProtKB-SubCell"/>
</dbReference>
<evidence type="ECO:0000256" key="7">
    <source>
        <dbReference type="ARBA" id="ARBA00023065"/>
    </source>
</evidence>
<dbReference type="RefSeq" id="XP_009823945.1">
    <property type="nucleotide sequence ID" value="XM_009825643.1"/>
</dbReference>
<evidence type="ECO:0000256" key="5">
    <source>
        <dbReference type="ARBA" id="ARBA00022946"/>
    </source>
</evidence>
<comment type="subcellular location">
    <subcellularLocation>
        <location evidence="1">Membrane</location>
        <topology evidence="1">Multi-pass membrane protein</topology>
    </subcellularLocation>
</comment>
<evidence type="ECO:0000256" key="1">
    <source>
        <dbReference type="ARBA" id="ARBA00004141"/>
    </source>
</evidence>
<evidence type="ECO:0000256" key="8">
    <source>
        <dbReference type="ARBA" id="ARBA00023136"/>
    </source>
</evidence>
<name>W4H6E8_APHAT</name>
<feature type="transmembrane region" description="Helical" evidence="9">
    <location>
        <begin position="737"/>
        <end position="758"/>
    </location>
</feature>
<gene>
    <name evidence="10" type="ORF">H257_02132</name>
</gene>
<proteinExistence type="predicted"/>
<dbReference type="EMBL" id="KI913116">
    <property type="protein sequence ID" value="ETV87146.1"/>
    <property type="molecule type" value="Genomic_DNA"/>
</dbReference>
<dbReference type="OrthoDB" id="10251508at2759"/>
<dbReference type="Gene3D" id="2.40.128.330">
    <property type="match status" value="2"/>
</dbReference>
<dbReference type="VEuPathDB" id="FungiDB:H257_02132"/>